<dbReference type="Gene3D" id="3.30.30.10">
    <property type="entry name" value="Knottin, scorpion toxin-like"/>
    <property type="match status" value="1"/>
</dbReference>
<accession>A0A3B6BXG5</accession>
<evidence type="ECO:0000313" key="3">
    <source>
        <dbReference type="Proteomes" id="UP000019116"/>
    </source>
</evidence>
<reference evidence="2" key="1">
    <citation type="submission" date="2018-08" db="EMBL/GenBank/DDBJ databases">
        <authorList>
            <person name="Rossello M."/>
        </authorList>
    </citation>
    <scope>NUCLEOTIDE SEQUENCE [LARGE SCALE GENOMIC DNA]</scope>
    <source>
        <strain evidence="2">cv. Chinese Spring</strain>
    </source>
</reference>
<dbReference type="OrthoDB" id="680491at2759"/>
<proteinExistence type="predicted"/>
<dbReference type="InterPro" id="IPR036574">
    <property type="entry name" value="Scorpion_toxin-like_sf"/>
</dbReference>
<evidence type="ECO:0000256" key="1">
    <source>
        <dbReference type="SAM" id="SignalP"/>
    </source>
</evidence>
<evidence type="ECO:0000313" key="2">
    <source>
        <dbReference type="EnsemblPlants" id="TraesCS2B02G034500.1"/>
    </source>
</evidence>
<feature type="signal peptide" evidence="1">
    <location>
        <begin position="1"/>
        <end position="31"/>
    </location>
</feature>
<organism evidence="2">
    <name type="scientific">Triticum aestivum</name>
    <name type="common">Wheat</name>
    <dbReference type="NCBI Taxonomy" id="4565"/>
    <lineage>
        <taxon>Eukaryota</taxon>
        <taxon>Viridiplantae</taxon>
        <taxon>Streptophyta</taxon>
        <taxon>Embryophyta</taxon>
        <taxon>Tracheophyta</taxon>
        <taxon>Spermatophyta</taxon>
        <taxon>Magnoliopsida</taxon>
        <taxon>Liliopsida</taxon>
        <taxon>Poales</taxon>
        <taxon>Poaceae</taxon>
        <taxon>BOP clade</taxon>
        <taxon>Pooideae</taxon>
        <taxon>Triticodae</taxon>
        <taxon>Triticeae</taxon>
        <taxon>Triticinae</taxon>
        <taxon>Triticum</taxon>
    </lineage>
</organism>
<dbReference type="Gramene" id="TraesCS2B02G034500.1">
    <property type="protein sequence ID" value="TraesCS2B02G034500.1"/>
    <property type="gene ID" value="TraesCS2B02G034500"/>
</dbReference>
<feature type="chain" id="PRO_5043171809" description="Knottin scorpion toxin-like domain-containing protein" evidence="1">
    <location>
        <begin position="32"/>
        <end position="90"/>
    </location>
</feature>
<keyword evidence="1" id="KW-0732">Signal</keyword>
<dbReference type="Gramene" id="TraesSTA2B03G00828950.1">
    <property type="protein sequence ID" value="TraesSTA2B03G00828950.1"/>
    <property type="gene ID" value="TraesSTA2B03G00828950"/>
</dbReference>
<dbReference type="AlphaFoldDB" id="A0A3B6BXG5"/>
<dbReference type="Gramene" id="TraesCS2B03G0072000.1">
    <property type="protein sequence ID" value="TraesCS2B03G0072000.1.CDS"/>
    <property type="gene ID" value="TraesCS2B03G0072000"/>
</dbReference>
<keyword evidence="3" id="KW-1185">Reference proteome</keyword>
<dbReference type="SMR" id="A0A3B6BXG5"/>
<dbReference type="OMA" id="RHCTIES"/>
<reference evidence="2" key="2">
    <citation type="submission" date="2018-10" db="UniProtKB">
        <authorList>
            <consortium name="EnsemblPlants"/>
        </authorList>
    </citation>
    <scope>IDENTIFICATION</scope>
</reference>
<dbReference type="EnsemblPlants" id="TraesCS2B02G034500.1">
    <property type="protein sequence ID" value="TraesCS2B02G034500.1"/>
    <property type="gene ID" value="TraesCS2B02G034500"/>
</dbReference>
<protein>
    <recommendedName>
        <fullName evidence="4">Knottin scorpion toxin-like domain-containing protein</fullName>
    </recommendedName>
</protein>
<sequence>MARCMKNIGKGLFAATKVLICLCLVTLLVMSSEEMGSETCDKDWSLTWDNSSCILHGTCNKPCRRENFERGICKKLFHCMCYRHCNIESI</sequence>
<name>A0A3B6BXG5_WHEAT</name>
<dbReference type="Proteomes" id="UP000019116">
    <property type="component" value="Chromosome 2B"/>
</dbReference>
<evidence type="ECO:0008006" key="4">
    <source>
        <dbReference type="Google" id="ProtNLM"/>
    </source>
</evidence>